<reference evidence="1 2" key="1">
    <citation type="submission" date="2014-06" db="EMBL/GenBank/DDBJ databases">
        <title>Evolutionary Origins and Diversification of the Mycorrhizal Mutualists.</title>
        <authorList>
            <consortium name="DOE Joint Genome Institute"/>
            <consortium name="Mycorrhizal Genomics Consortium"/>
            <person name="Kohler A."/>
            <person name="Kuo A."/>
            <person name="Nagy L.G."/>
            <person name="Floudas D."/>
            <person name="Copeland A."/>
            <person name="Barry K.W."/>
            <person name="Cichocki N."/>
            <person name="Veneault-Fourrey C."/>
            <person name="LaButti K."/>
            <person name="Lindquist E.A."/>
            <person name="Lipzen A."/>
            <person name="Lundell T."/>
            <person name="Morin E."/>
            <person name="Murat C."/>
            <person name="Riley R."/>
            <person name="Ohm R."/>
            <person name="Sun H."/>
            <person name="Tunlid A."/>
            <person name="Henrissat B."/>
            <person name="Grigoriev I.V."/>
            <person name="Hibbett D.S."/>
            <person name="Martin F."/>
        </authorList>
    </citation>
    <scope>NUCLEOTIDE SEQUENCE [LARGE SCALE GENOMIC DNA]</scope>
    <source>
        <strain evidence="1 2">SS14</strain>
    </source>
</reference>
<name>A0A0C9UVB5_SPHS4</name>
<dbReference type="EMBL" id="KN837290">
    <property type="protein sequence ID" value="KIJ29130.1"/>
    <property type="molecule type" value="Genomic_DNA"/>
</dbReference>
<gene>
    <name evidence="1" type="ORF">M422DRAFT_269560</name>
</gene>
<protein>
    <submittedName>
        <fullName evidence="1">Uncharacterized protein</fullName>
    </submittedName>
</protein>
<accession>A0A0C9UVB5</accession>
<keyword evidence="2" id="KW-1185">Reference proteome</keyword>
<proteinExistence type="predicted"/>
<dbReference type="OrthoDB" id="421051at2759"/>
<organism evidence="1 2">
    <name type="scientific">Sphaerobolus stellatus (strain SS14)</name>
    <dbReference type="NCBI Taxonomy" id="990650"/>
    <lineage>
        <taxon>Eukaryota</taxon>
        <taxon>Fungi</taxon>
        <taxon>Dikarya</taxon>
        <taxon>Basidiomycota</taxon>
        <taxon>Agaricomycotina</taxon>
        <taxon>Agaricomycetes</taxon>
        <taxon>Phallomycetidae</taxon>
        <taxon>Geastrales</taxon>
        <taxon>Sphaerobolaceae</taxon>
        <taxon>Sphaerobolus</taxon>
    </lineage>
</organism>
<evidence type="ECO:0000313" key="2">
    <source>
        <dbReference type="Proteomes" id="UP000054279"/>
    </source>
</evidence>
<dbReference type="Proteomes" id="UP000054279">
    <property type="component" value="Unassembled WGS sequence"/>
</dbReference>
<dbReference type="HOGENOM" id="CLU_1422247_0_0_1"/>
<sequence length="191" mass="21256">MQFGKFEEILQTGYEAATRAMEQWDIEGKLPSVYESAGELRGVKAAKKRGRARELGVTSEHELFTKTTRRKVAIDQSAYAWLFQRVPSTPLRRQLYGRPRLSETVVREPKEAGMIDTLVRHRVSPHSRPEKGKLAREGEAVGSVTIGTNGVNLSQQYATKSIFFASSERLDIVKGKGNSIGLHLSSNLVIA</sequence>
<dbReference type="AlphaFoldDB" id="A0A0C9UVB5"/>
<evidence type="ECO:0000313" key="1">
    <source>
        <dbReference type="EMBL" id="KIJ29130.1"/>
    </source>
</evidence>